<evidence type="ECO:0000256" key="1">
    <source>
        <dbReference type="SAM" id="MobiDB-lite"/>
    </source>
</evidence>
<sequence>MKSLTSRMLIAALAVPGIGVGPAAPALAGPAAPVPDPAGDVRDMRTGKIIDRPAGDIVAVGGRRADLDTDRGAYWNEYEVIANGSADEEFRSIVYKVDKEWGGVEPVCDGTDAYRDGTIVISFPLSCIENPADIDYRSSVSRADDTPEGGPGSDRAPDTAFARVD</sequence>
<dbReference type="RefSeq" id="WP_189172103.1">
    <property type="nucleotide sequence ID" value="NZ_BMQB01000013.1"/>
</dbReference>
<dbReference type="AlphaFoldDB" id="A0A8J3BBT2"/>
<evidence type="ECO:0000256" key="2">
    <source>
        <dbReference type="SAM" id="SignalP"/>
    </source>
</evidence>
<dbReference type="EMBL" id="BMQB01000013">
    <property type="protein sequence ID" value="GGK09209.1"/>
    <property type="molecule type" value="Genomic_DNA"/>
</dbReference>
<keyword evidence="2" id="KW-0732">Signal</keyword>
<reference evidence="3" key="1">
    <citation type="journal article" date="2014" name="Int. J. Syst. Evol. Microbiol.">
        <title>Complete genome sequence of Corynebacterium casei LMG S-19264T (=DSM 44701T), isolated from a smear-ripened cheese.</title>
        <authorList>
            <consortium name="US DOE Joint Genome Institute (JGI-PGF)"/>
            <person name="Walter F."/>
            <person name="Albersmeier A."/>
            <person name="Kalinowski J."/>
            <person name="Ruckert C."/>
        </authorList>
    </citation>
    <scope>NUCLEOTIDE SEQUENCE</scope>
    <source>
        <strain evidence="3">JCM 3090</strain>
    </source>
</reference>
<keyword evidence="4" id="KW-1185">Reference proteome</keyword>
<feature type="signal peptide" evidence="2">
    <location>
        <begin position="1"/>
        <end position="28"/>
    </location>
</feature>
<feature type="region of interest" description="Disordered" evidence="1">
    <location>
        <begin position="138"/>
        <end position="165"/>
    </location>
</feature>
<reference evidence="3" key="2">
    <citation type="submission" date="2020-09" db="EMBL/GenBank/DDBJ databases">
        <authorList>
            <person name="Sun Q."/>
            <person name="Ohkuma M."/>
        </authorList>
    </citation>
    <scope>NUCLEOTIDE SEQUENCE</scope>
    <source>
        <strain evidence="3">JCM 3090</strain>
    </source>
</reference>
<evidence type="ECO:0008006" key="5">
    <source>
        <dbReference type="Google" id="ProtNLM"/>
    </source>
</evidence>
<evidence type="ECO:0000313" key="4">
    <source>
        <dbReference type="Proteomes" id="UP000649739"/>
    </source>
</evidence>
<feature type="chain" id="PRO_5035278267" description="Secreted protein" evidence="2">
    <location>
        <begin position="29"/>
        <end position="165"/>
    </location>
</feature>
<organism evidence="3 4">
    <name type="scientific">Pilimelia anulata</name>
    <dbReference type="NCBI Taxonomy" id="53371"/>
    <lineage>
        <taxon>Bacteria</taxon>
        <taxon>Bacillati</taxon>
        <taxon>Actinomycetota</taxon>
        <taxon>Actinomycetes</taxon>
        <taxon>Micromonosporales</taxon>
        <taxon>Micromonosporaceae</taxon>
        <taxon>Pilimelia</taxon>
    </lineage>
</organism>
<gene>
    <name evidence="3" type="ORF">GCM10010123_43840</name>
</gene>
<protein>
    <recommendedName>
        <fullName evidence="5">Secreted protein</fullName>
    </recommendedName>
</protein>
<dbReference type="Proteomes" id="UP000649739">
    <property type="component" value="Unassembled WGS sequence"/>
</dbReference>
<comment type="caution">
    <text evidence="3">The sequence shown here is derived from an EMBL/GenBank/DDBJ whole genome shotgun (WGS) entry which is preliminary data.</text>
</comment>
<evidence type="ECO:0000313" key="3">
    <source>
        <dbReference type="EMBL" id="GGK09209.1"/>
    </source>
</evidence>
<name>A0A8J3BBT2_9ACTN</name>
<accession>A0A8J3BBT2</accession>
<proteinExistence type="predicted"/>